<evidence type="ECO:0000256" key="4">
    <source>
        <dbReference type="ARBA" id="ARBA00022737"/>
    </source>
</evidence>
<evidence type="ECO:0000256" key="2">
    <source>
        <dbReference type="ARBA" id="ARBA00022723"/>
    </source>
</evidence>
<evidence type="ECO:0000256" key="11">
    <source>
        <dbReference type="ARBA" id="ARBA00072696"/>
    </source>
</evidence>
<dbReference type="SUPFAM" id="SSF47473">
    <property type="entry name" value="EF-hand"/>
    <property type="match status" value="2"/>
</dbReference>
<comment type="function">
    <text evidence="9">Probable molecular chaperone assisting protein biosynthesis and transport in the endoplasmic reticulum. Required for the proper biosynthesis and transport of pulmonary surfactant-associated protein A/SP-A, pulmonary surfactant-associated protein D/SP-D and the lipid transporter ABCA3. By regulating both the proper expression and the degradation through the endoplasmic reticulum-associated protein degradation pathway of these proteins plays a crucial role in pulmonary surfactant homeostasis. Has an anti-fibrotic activity by negatively regulating the secretion of type I and type III collagens. This calcium-binding protein also transiently associates with immature PCSK6 and regulates its secretion.</text>
</comment>
<keyword evidence="8" id="KW-0143">Chaperone</keyword>
<comment type="caution">
    <text evidence="14">The sequence shown here is derived from an EMBL/GenBank/DDBJ whole genome shotgun (WGS) entry which is preliminary data.</text>
</comment>
<feature type="domain" description="EF-hand" evidence="13">
    <location>
        <begin position="164"/>
        <end position="199"/>
    </location>
</feature>
<dbReference type="InterPro" id="IPR011992">
    <property type="entry name" value="EF-hand-dom_pair"/>
</dbReference>
<feature type="chain" id="PRO_5038031376" description="Reticulocalbin-3" evidence="12">
    <location>
        <begin position="20"/>
        <end position="329"/>
    </location>
</feature>
<keyword evidence="5" id="KW-0256">Endoplasmic reticulum</keyword>
<keyword evidence="7" id="KW-0325">Glycoprotein</keyword>
<dbReference type="AlphaFoldDB" id="A0A922HFB8"/>
<accession>A0A922HFB8</accession>
<keyword evidence="3 12" id="KW-0732">Signal</keyword>
<evidence type="ECO:0000256" key="5">
    <source>
        <dbReference type="ARBA" id="ARBA00022824"/>
    </source>
</evidence>
<evidence type="ECO:0000256" key="7">
    <source>
        <dbReference type="ARBA" id="ARBA00023180"/>
    </source>
</evidence>
<evidence type="ECO:0000256" key="12">
    <source>
        <dbReference type="SAM" id="SignalP"/>
    </source>
</evidence>
<keyword evidence="15" id="KW-1185">Reference proteome</keyword>
<name>A0A922HFB8_DERFA</name>
<dbReference type="PROSITE" id="PS50222">
    <property type="entry name" value="EF_HAND_2"/>
    <property type="match status" value="2"/>
</dbReference>
<dbReference type="Pfam" id="PF13202">
    <property type="entry name" value="EF-hand_5"/>
    <property type="match status" value="3"/>
</dbReference>
<dbReference type="EMBL" id="ASGP02000009">
    <property type="protein sequence ID" value="KAH9491101.1"/>
    <property type="molecule type" value="Genomic_DNA"/>
</dbReference>
<dbReference type="FunFam" id="1.10.238.10:FF:000104">
    <property type="entry name" value="calumenin isoform X1"/>
    <property type="match status" value="1"/>
</dbReference>
<dbReference type="PANTHER" id="PTHR10827">
    <property type="entry name" value="RETICULOCALBIN"/>
    <property type="match status" value="1"/>
</dbReference>
<evidence type="ECO:0000256" key="8">
    <source>
        <dbReference type="ARBA" id="ARBA00023186"/>
    </source>
</evidence>
<evidence type="ECO:0000313" key="14">
    <source>
        <dbReference type="EMBL" id="KAH9491101.1"/>
    </source>
</evidence>
<dbReference type="GO" id="GO:0005509">
    <property type="term" value="F:calcium ion binding"/>
    <property type="evidence" value="ECO:0007669"/>
    <property type="project" value="InterPro"/>
</dbReference>
<proteinExistence type="predicted"/>
<evidence type="ECO:0000256" key="10">
    <source>
        <dbReference type="ARBA" id="ARBA00063143"/>
    </source>
</evidence>
<evidence type="ECO:0000256" key="1">
    <source>
        <dbReference type="ARBA" id="ARBA00004319"/>
    </source>
</evidence>
<dbReference type="Gene3D" id="1.10.238.10">
    <property type="entry name" value="EF-hand"/>
    <property type="match status" value="3"/>
</dbReference>
<dbReference type="GO" id="GO:0005788">
    <property type="term" value="C:endoplasmic reticulum lumen"/>
    <property type="evidence" value="ECO:0007669"/>
    <property type="project" value="UniProtKB-SubCell"/>
</dbReference>
<evidence type="ECO:0000259" key="13">
    <source>
        <dbReference type="PROSITE" id="PS50222"/>
    </source>
</evidence>
<evidence type="ECO:0000313" key="15">
    <source>
        <dbReference type="Proteomes" id="UP000790347"/>
    </source>
</evidence>
<keyword evidence="4" id="KW-0677">Repeat</keyword>
<feature type="domain" description="EF-hand" evidence="13">
    <location>
        <begin position="241"/>
        <end position="276"/>
    </location>
</feature>
<reference evidence="14" key="1">
    <citation type="submission" date="2013-05" db="EMBL/GenBank/DDBJ databases">
        <authorList>
            <person name="Yim A.K.Y."/>
            <person name="Chan T.F."/>
            <person name="Ji K.M."/>
            <person name="Liu X.Y."/>
            <person name="Zhou J.W."/>
            <person name="Li R.Q."/>
            <person name="Yang K.Y."/>
            <person name="Li J."/>
            <person name="Li M."/>
            <person name="Law P.T.W."/>
            <person name="Wu Y.L."/>
            <person name="Cai Z.L."/>
            <person name="Qin H."/>
            <person name="Bao Y."/>
            <person name="Leung R.K.K."/>
            <person name="Ng P.K.S."/>
            <person name="Zou J."/>
            <person name="Zhong X.J."/>
            <person name="Ran P.X."/>
            <person name="Zhong N.S."/>
            <person name="Liu Z.G."/>
            <person name="Tsui S.K.W."/>
        </authorList>
    </citation>
    <scope>NUCLEOTIDE SEQUENCE</scope>
    <source>
        <strain evidence="14">Derf</strain>
        <tissue evidence="14">Whole organism</tissue>
    </source>
</reference>
<dbReference type="PANTHER" id="PTHR10827:SF95">
    <property type="entry name" value="LD34388P"/>
    <property type="match status" value="1"/>
</dbReference>
<comment type="subcellular location">
    <subcellularLocation>
        <location evidence="1">Endoplasmic reticulum lumen</location>
    </subcellularLocation>
</comment>
<feature type="signal peptide" evidence="12">
    <location>
        <begin position="1"/>
        <end position="19"/>
    </location>
</feature>
<dbReference type="OrthoDB" id="293868at2759"/>
<evidence type="ECO:0000256" key="6">
    <source>
        <dbReference type="ARBA" id="ARBA00022837"/>
    </source>
</evidence>
<protein>
    <recommendedName>
        <fullName evidence="11">Reticulocalbin-3</fullName>
    </recommendedName>
</protein>
<evidence type="ECO:0000256" key="3">
    <source>
        <dbReference type="ARBA" id="ARBA00022729"/>
    </source>
</evidence>
<dbReference type="PROSITE" id="PS00018">
    <property type="entry name" value="EF_HAND_1"/>
    <property type="match status" value="4"/>
</dbReference>
<comment type="subunit">
    <text evidence="10">Interacts with PCSK6 (immature form including the propeptide); probably involved in the maturation and the secretion of PCSK6.</text>
</comment>
<dbReference type="Proteomes" id="UP000790347">
    <property type="component" value="Unassembled WGS sequence"/>
</dbReference>
<dbReference type="GO" id="GO:0015031">
    <property type="term" value="P:protein transport"/>
    <property type="evidence" value="ECO:0007669"/>
    <property type="project" value="UniProtKB-ARBA"/>
</dbReference>
<keyword evidence="6" id="KW-0106">Calcium</keyword>
<sequence length="329" mass="38330">MMHWSAVLFIAVFIATVHGTPPNLHTRTHQVHEHNQERINDAFESHLQHSSMNDVDDHELDHEAILGSRQKAQEFDNLSADESKRRLRKLVETGIDANRDGFVDHDELQAWVLKSFKNLAMEEGEERLDEEDMNGDKFVTWDEHLKGAFDFDDDLKISDAVENELLEEDKVLWKAADVNNDNRLDAKEFAAFNNPEEFEHMFETLVGQMFERRDHNKDGFIDFKEFISDENRNIPDSKSEHYISEKDKFENEYDQNHDGRLDFNECINWIIPNNTEIALNESLHLISMADTNHDNKLSIDEIVDNHDVFVGSEATDFGQQLHTHVNDEL</sequence>
<keyword evidence="2" id="KW-0479">Metal-binding</keyword>
<organism evidence="14 15">
    <name type="scientific">Dermatophagoides farinae</name>
    <name type="common">American house dust mite</name>
    <dbReference type="NCBI Taxonomy" id="6954"/>
    <lineage>
        <taxon>Eukaryota</taxon>
        <taxon>Metazoa</taxon>
        <taxon>Ecdysozoa</taxon>
        <taxon>Arthropoda</taxon>
        <taxon>Chelicerata</taxon>
        <taxon>Arachnida</taxon>
        <taxon>Acari</taxon>
        <taxon>Acariformes</taxon>
        <taxon>Sarcoptiformes</taxon>
        <taxon>Astigmata</taxon>
        <taxon>Psoroptidia</taxon>
        <taxon>Analgoidea</taxon>
        <taxon>Pyroglyphidae</taxon>
        <taxon>Dermatophagoidinae</taxon>
        <taxon>Dermatophagoides</taxon>
    </lineage>
</organism>
<dbReference type="InterPro" id="IPR018247">
    <property type="entry name" value="EF_Hand_1_Ca_BS"/>
</dbReference>
<gene>
    <name evidence="14" type="primary">RCN2</name>
    <name evidence="14" type="ORF">DERF_015838</name>
</gene>
<evidence type="ECO:0000256" key="9">
    <source>
        <dbReference type="ARBA" id="ARBA00056975"/>
    </source>
</evidence>
<dbReference type="InterPro" id="IPR002048">
    <property type="entry name" value="EF_hand_dom"/>
</dbReference>
<reference evidence="14" key="2">
    <citation type="journal article" date="2022" name="Res Sq">
        <title>Comparative Genomics Reveals Insights into the Divergent Evolution of Astigmatic Mites and Household Pest Adaptations.</title>
        <authorList>
            <person name="Xiong Q."/>
            <person name="Wan A.T.-Y."/>
            <person name="Liu X.-Y."/>
            <person name="Fung C.S.-H."/>
            <person name="Xiao X."/>
            <person name="Malainual N."/>
            <person name="Hou J."/>
            <person name="Wang L."/>
            <person name="Wang M."/>
            <person name="Yang K."/>
            <person name="Cui Y."/>
            <person name="Leung E."/>
            <person name="Nong W."/>
            <person name="Shin S.-K."/>
            <person name="Au S."/>
            <person name="Jeong K.Y."/>
            <person name="Chew F.T."/>
            <person name="Hui J."/>
            <person name="Leung T.F."/>
            <person name="Tungtrongchitr A."/>
            <person name="Zhong N."/>
            <person name="Liu Z."/>
            <person name="Tsui S."/>
        </authorList>
    </citation>
    <scope>NUCLEOTIDE SEQUENCE</scope>
    <source>
        <strain evidence="14">Derf</strain>
        <tissue evidence="14">Whole organism</tissue>
    </source>
</reference>